<dbReference type="RefSeq" id="XP_073775252.1">
    <property type="nucleotide sequence ID" value="XM_073919151.1"/>
</dbReference>
<accession>A0AC58GZU8</accession>
<dbReference type="Proteomes" id="UP000000437">
    <property type="component" value="Chromosome 2"/>
</dbReference>
<name>A0AC58GZU8_DANRE</name>
<evidence type="ECO:0000313" key="2">
    <source>
        <dbReference type="RefSeq" id="XP_073775252.1"/>
    </source>
</evidence>
<sequence>MEQEVCTNFKSIRAKFQEEIQGKYRPVLPEKPKRLPTYTVSCSAPITLSSCSAVEFKTPNQAQSDPKAYSGKRPISFPKTLSEVSSSGDGQNRQSLKIRRLPLVLPVSDDSSAPAPPKGVISPLKFIKKPIPTPFSLTKVSVCTKEYGKNGKNGLGLVKHSSIFNSEEPANTEAVDLPQSTASNSASPCASLENSPNESLTDSSSSSVTHFFDHQHVLSTLEKAKRKLNHKNLMVCGRPKGFSCSKALVLPNECPSSPAKSKVCRPENSPLKITGNSHSFITAMKLSGFIRPERQRKTLPDLTSLGPVPFKPARPPHVDLSKYKSRSDVIHTNNTLATESVPENETLTVGNAALDESLPPPEFPDFDMSAPEAADSSAINLAALELEATEILASDLSPPAPAADEDNNLDSQSSEEKRNVGVLPLTTETVTSDLRVNGSHTNVSLSSEQQRSSEPVSSQSRRFHEPFDNVYEDVEAVPKFPVAQSSLKYKGAPKNPYADNSSLKEETWRTIWHVPQWSNPAEDQNGHTQHDRKKQSSPDHHEDKEQKKKEKQRLEKEKKEQKEKDKKRNELHKKFKITGLEEPMYHARVLADSKLRKYDLPVKSGDLISIIRTVNCPKGKWLARDANNKYGYISVMNVELNIKEMLELGKKVSQAAGRGQTDGDNISFSSRSSHQNQMFTSSFTDDSEEWMYEDDTFSLSTENLSQNRAASLPDILDSNSFAAHTFSDWSIEDHHAQEVENFQFADIDLLPPPALYADSL</sequence>
<proteinExistence type="predicted"/>
<organism evidence="1 2">
    <name type="scientific">Danio rerio</name>
    <name type="common">Zebrafish</name>
    <name type="synonym">Brachydanio rerio</name>
    <dbReference type="NCBI Taxonomy" id="7955"/>
    <lineage>
        <taxon>Eukaryota</taxon>
        <taxon>Metazoa</taxon>
        <taxon>Chordata</taxon>
        <taxon>Craniata</taxon>
        <taxon>Vertebrata</taxon>
        <taxon>Euteleostomi</taxon>
        <taxon>Actinopterygii</taxon>
        <taxon>Neopterygii</taxon>
        <taxon>Teleostei</taxon>
        <taxon>Ostariophysi</taxon>
        <taxon>Cypriniformes</taxon>
        <taxon>Danionidae</taxon>
        <taxon>Danioninae</taxon>
        <taxon>Danio</taxon>
    </lineage>
</organism>
<keyword evidence="1" id="KW-1185">Reference proteome</keyword>
<protein>
    <submittedName>
        <fullName evidence="2">Uncharacterized protein isoform X1</fullName>
    </submittedName>
</protein>
<evidence type="ECO:0000313" key="1">
    <source>
        <dbReference type="Proteomes" id="UP000000437"/>
    </source>
</evidence>
<reference evidence="2" key="1">
    <citation type="submission" date="2025-08" db="UniProtKB">
        <authorList>
            <consortium name="RefSeq"/>
        </authorList>
    </citation>
    <scope>IDENTIFICATION</scope>
    <source>
        <strain evidence="2">Tuebingen</strain>
        <tissue evidence="2">Fibroblasts and whole tissue</tissue>
    </source>
</reference>
<gene>
    <name evidence="2" type="primary">si:ch211-188c16.1</name>
    <name evidence="2" type="synonym">wu:fi37b05</name>
    <name evidence="2" type="synonym">wu:fv56b09</name>
</gene>